<evidence type="ECO:0000313" key="1">
    <source>
        <dbReference type="EMBL" id="PKF68321.1"/>
    </source>
</evidence>
<evidence type="ECO:0000313" key="2">
    <source>
        <dbReference type="Proteomes" id="UP000233249"/>
    </source>
</evidence>
<organism evidence="1 2">
    <name type="scientific">Corynebacterium mastitidis</name>
    <dbReference type="NCBI Taxonomy" id="161890"/>
    <lineage>
        <taxon>Bacteria</taxon>
        <taxon>Bacillati</taxon>
        <taxon>Actinomycetota</taxon>
        <taxon>Actinomycetes</taxon>
        <taxon>Mycobacteriales</taxon>
        <taxon>Corynebacteriaceae</taxon>
        <taxon>Corynebacterium</taxon>
    </lineage>
</organism>
<evidence type="ECO:0008006" key="3">
    <source>
        <dbReference type="Google" id="ProtNLM"/>
    </source>
</evidence>
<comment type="caution">
    <text evidence="1">The sequence shown here is derived from an EMBL/GenBank/DDBJ whole genome shotgun (WGS) entry which is preliminary data.</text>
</comment>
<name>A0A2N0X6K0_9CORY</name>
<protein>
    <recommendedName>
        <fullName evidence="3">Anti-sigma factor</fullName>
    </recommendedName>
</protein>
<sequence length="139" mass="15537">MGTMSFETHEWERRAPRPRLQRPRVFASVDHLNPEAVAAFVDGEMCAGALHRARAHLVHCGECRREVRRQRLAAEALHEANCLADVRAPSELLGRLHDIAKGACGPGPGAEEVPTPRPETMLDKVEVFMRTVRRNTGLR</sequence>
<dbReference type="STRING" id="1121365.GCA_000375365_01481"/>
<dbReference type="Proteomes" id="UP000233249">
    <property type="component" value="Unassembled WGS sequence"/>
</dbReference>
<accession>A0A2N0X6K0</accession>
<dbReference type="AlphaFoldDB" id="A0A2N0X6K0"/>
<dbReference type="OrthoDB" id="4425192at2"/>
<gene>
    <name evidence="1" type="ORF">CXB45_07655</name>
</gene>
<proteinExistence type="predicted"/>
<reference evidence="1 2" key="1">
    <citation type="submission" date="2017-12" db="EMBL/GenBank/DDBJ databases">
        <title>Corynebacterium mastitidis 16-1433 Genome.</title>
        <authorList>
            <person name="Gulvik C.A."/>
        </authorList>
    </citation>
    <scope>NUCLEOTIDE SEQUENCE [LARGE SCALE GENOMIC DNA]</scope>
    <source>
        <strain evidence="1 2">16-1433</strain>
    </source>
</reference>
<dbReference type="EMBL" id="PJAF01000021">
    <property type="protein sequence ID" value="PKF68321.1"/>
    <property type="molecule type" value="Genomic_DNA"/>
</dbReference>